<dbReference type="PANTHER" id="PTHR42718">
    <property type="entry name" value="MAJOR FACILITATOR SUPERFAMILY MULTIDRUG TRANSPORTER MFSC"/>
    <property type="match status" value="1"/>
</dbReference>
<keyword evidence="3 5" id="KW-1133">Transmembrane helix</keyword>
<proteinExistence type="predicted"/>
<feature type="domain" description="Major facilitator superfamily (MFS) profile" evidence="6">
    <location>
        <begin position="16"/>
        <end position="445"/>
    </location>
</feature>
<dbReference type="Gene3D" id="1.20.1250.20">
    <property type="entry name" value="MFS general substrate transporter like domains"/>
    <property type="match status" value="1"/>
</dbReference>
<feature type="transmembrane region" description="Helical" evidence="5">
    <location>
        <begin position="302"/>
        <end position="324"/>
    </location>
</feature>
<feature type="transmembrane region" description="Helical" evidence="5">
    <location>
        <begin position="208"/>
        <end position="226"/>
    </location>
</feature>
<keyword evidence="4 5" id="KW-0472">Membrane</keyword>
<comment type="caution">
    <text evidence="7">The sequence shown here is derived from an EMBL/GenBank/DDBJ whole genome shotgun (WGS) entry which is preliminary data.</text>
</comment>
<dbReference type="SUPFAM" id="SSF103473">
    <property type="entry name" value="MFS general substrate transporter"/>
    <property type="match status" value="1"/>
</dbReference>
<dbReference type="Gene3D" id="1.20.1720.10">
    <property type="entry name" value="Multidrug resistance protein D"/>
    <property type="match status" value="1"/>
</dbReference>
<evidence type="ECO:0000313" key="7">
    <source>
        <dbReference type="EMBL" id="PRY33991.1"/>
    </source>
</evidence>
<feature type="transmembrane region" description="Helical" evidence="5">
    <location>
        <begin position="169"/>
        <end position="188"/>
    </location>
</feature>
<feature type="transmembrane region" description="Helical" evidence="5">
    <location>
        <begin position="336"/>
        <end position="354"/>
    </location>
</feature>
<dbReference type="Proteomes" id="UP000239494">
    <property type="component" value="Unassembled WGS sequence"/>
</dbReference>
<dbReference type="InterPro" id="IPR036259">
    <property type="entry name" value="MFS_trans_sf"/>
</dbReference>
<dbReference type="PROSITE" id="PS50850">
    <property type="entry name" value="MFS"/>
    <property type="match status" value="1"/>
</dbReference>
<dbReference type="InterPro" id="IPR020846">
    <property type="entry name" value="MFS_dom"/>
</dbReference>
<feature type="transmembrane region" description="Helical" evidence="5">
    <location>
        <begin position="399"/>
        <end position="418"/>
    </location>
</feature>
<feature type="transmembrane region" description="Helical" evidence="5">
    <location>
        <begin position="424"/>
        <end position="444"/>
    </location>
</feature>
<dbReference type="PANTHER" id="PTHR42718:SF42">
    <property type="entry name" value="EXPORT PROTEIN"/>
    <property type="match status" value="1"/>
</dbReference>
<dbReference type="EMBL" id="PVTF01000018">
    <property type="protein sequence ID" value="PRY33991.1"/>
    <property type="molecule type" value="Genomic_DNA"/>
</dbReference>
<dbReference type="GO" id="GO:0005886">
    <property type="term" value="C:plasma membrane"/>
    <property type="evidence" value="ECO:0007669"/>
    <property type="project" value="UniProtKB-SubCell"/>
</dbReference>
<feature type="transmembrane region" description="Helical" evidence="5">
    <location>
        <begin position="107"/>
        <end position="132"/>
    </location>
</feature>
<reference evidence="7 8" key="1">
    <citation type="submission" date="2018-03" db="EMBL/GenBank/DDBJ databases">
        <title>Genomic Encyclopedia of Archaeal and Bacterial Type Strains, Phase II (KMG-II): from individual species to whole genera.</title>
        <authorList>
            <person name="Goeker M."/>
        </authorList>
    </citation>
    <scope>NUCLEOTIDE SEQUENCE [LARGE SCALE GENOMIC DNA]</scope>
    <source>
        <strain evidence="7 8">DSM 44720</strain>
    </source>
</reference>
<evidence type="ECO:0000256" key="1">
    <source>
        <dbReference type="ARBA" id="ARBA00004651"/>
    </source>
</evidence>
<evidence type="ECO:0000256" key="5">
    <source>
        <dbReference type="SAM" id="Phobius"/>
    </source>
</evidence>
<dbReference type="Pfam" id="PF07690">
    <property type="entry name" value="MFS_1"/>
    <property type="match status" value="1"/>
</dbReference>
<comment type="subcellular location">
    <subcellularLocation>
        <location evidence="1">Cell membrane</location>
        <topology evidence="1">Multi-pass membrane protein</topology>
    </subcellularLocation>
</comment>
<feature type="transmembrane region" description="Helical" evidence="5">
    <location>
        <begin position="12"/>
        <end position="38"/>
    </location>
</feature>
<sequence length="445" mass="43854">MTSSAATTTRGPGALLLLGLSLGYFLVLLDTTVITVALPAVGADLGGGLGALQWVSNGYPLAFAALLLTAGAWSDRHGARRVFLVGLCAFAVLSAATSVAWSVGVLIGLRALLGVAGALLVPTSLALVATAWTEPAARARATGVWAALSGTGLVAGPVAGGLLTDAFGWRSVFLVNVPVALAAVVVVARRAPETPRSSGRGTDVTGQVSAVVALGALTYGLVRARWSAPDVLGALAVAVLAAVVFVLAQRRPETGPVAPMLPPRLFADRTFGWGLAAGAIVNFGLSGVLFVLSLSWQGTRGYSASAAGLAFLPLTIPTALNPVLTGRLVARTGPKVPAVAGFLLMAAGTAAQAATTDPLLAALGLALLGFGVSFAIPSLMTAVLGAVPKDLAGVGGGAVNAARQTGAVLGVAVLGTLLPAGPRTALATAAAVLVVGAVIAGAAVE</sequence>
<organism evidence="7 8">
    <name type="scientific">Umezawaea tangerina</name>
    <dbReference type="NCBI Taxonomy" id="84725"/>
    <lineage>
        <taxon>Bacteria</taxon>
        <taxon>Bacillati</taxon>
        <taxon>Actinomycetota</taxon>
        <taxon>Actinomycetes</taxon>
        <taxon>Pseudonocardiales</taxon>
        <taxon>Pseudonocardiaceae</taxon>
        <taxon>Umezawaea</taxon>
    </lineage>
</organism>
<dbReference type="InterPro" id="IPR011701">
    <property type="entry name" value="MFS"/>
</dbReference>
<keyword evidence="2 5" id="KW-0812">Transmembrane</keyword>
<evidence type="ECO:0000259" key="6">
    <source>
        <dbReference type="PROSITE" id="PS50850"/>
    </source>
</evidence>
<evidence type="ECO:0000256" key="3">
    <source>
        <dbReference type="ARBA" id="ARBA00022989"/>
    </source>
</evidence>
<evidence type="ECO:0000256" key="2">
    <source>
        <dbReference type="ARBA" id="ARBA00022692"/>
    </source>
</evidence>
<dbReference type="CDD" id="cd17321">
    <property type="entry name" value="MFS_MMR_MDR_like"/>
    <property type="match status" value="1"/>
</dbReference>
<dbReference type="AlphaFoldDB" id="A0A2T0SKQ2"/>
<dbReference type="GO" id="GO:0022857">
    <property type="term" value="F:transmembrane transporter activity"/>
    <property type="evidence" value="ECO:0007669"/>
    <property type="project" value="InterPro"/>
</dbReference>
<feature type="transmembrane region" description="Helical" evidence="5">
    <location>
        <begin position="58"/>
        <end position="75"/>
    </location>
</feature>
<feature type="transmembrane region" description="Helical" evidence="5">
    <location>
        <begin position="360"/>
        <end position="387"/>
    </location>
</feature>
<evidence type="ECO:0000256" key="4">
    <source>
        <dbReference type="ARBA" id="ARBA00023136"/>
    </source>
</evidence>
<accession>A0A2T0SKQ2</accession>
<evidence type="ECO:0000313" key="8">
    <source>
        <dbReference type="Proteomes" id="UP000239494"/>
    </source>
</evidence>
<feature type="transmembrane region" description="Helical" evidence="5">
    <location>
        <begin position="232"/>
        <end position="249"/>
    </location>
</feature>
<feature type="transmembrane region" description="Helical" evidence="5">
    <location>
        <begin position="82"/>
        <end position="101"/>
    </location>
</feature>
<keyword evidence="8" id="KW-1185">Reference proteome</keyword>
<name>A0A2T0SKQ2_9PSEU</name>
<gene>
    <name evidence="7" type="ORF">CLV43_11817</name>
</gene>
<dbReference type="RefSeq" id="WP_245887394.1">
    <property type="nucleotide sequence ID" value="NZ_PVTF01000018.1"/>
</dbReference>
<protein>
    <submittedName>
        <fullName evidence="7">DHA2 family methylenomycin A resistance protein-like MFS transporter</fullName>
    </submittedName>
</protein>
<feature type="transmembrane region" description="Helical" evidence="5">
    <location>
        <begin position="270"/>
        <end position="296"/>
    </location>
</feature>
<feature type="transmembrane region" description="Helical" evidence="5">
    <location>
        <begin position="144"/>
        <end position="163"/>
    </location>
</feature>